<keyword evidence="3" id="KW-1185">Reference proteome</keyword>
<dbReference type="EMBL" id="JBHUCM010000004">
    <property type="protein sequence ID" value="MFD1535988.1"/>
    <property type="molecule type" value="Genomic_DNA"/>
</dbReference>
<dbReference type="RefSeq" id="WP_219532865.1">
    <property type="nucleotide sequence ID" value="NZ_JAHKRM010000015.1"/>
</dbReference>
<feature type="chain" id="PRO_5047462609" evidence="1">
    <location>
        <begin position="26"/>
        <end position="277"/>
    </location>
</feature>
<proteinExistence type="predicted"/>
<keyword evidence="1" id="KW-0732">Signal</keyword>
<evidence type="ECO:0000313" key="2">
    <source>
        <dbReference type="EMBL" id="MFD1535988.1"/>
    </source>
</evidence>
<evidence type="ECO:0000313" key="3">
    <source>
        <dbReference type="Proteomes" id="UP001597097"/>
    </source>
</evidence>
<dbReference type="Proteomes" id="UP001597097">
    <property type="component" value="Unassembled WGS sequence"/>
</dbReference>
<reference evidence="3" key="1">
    <citation type="journal article" date="2019" name="Int. J. Syst. Evol. Microbiol.">
        <title>The Global Catalogue of Microorganisms (GCM) 10K type strain sequencing project: providing services to taxonomists for standard genome sequencing and annotation.</title>
        <authorList>
            <consortium name="The Broad Institute Genomics Platform"/>
            <consortium name="The Broad Institute Genome Sequencing Center for Infectious Disease"/>
            <person name="Wu L."/>
            <person name="Ma J."/>
        </authorList>
    </citation>
    <scope>NUCLEOTIDE SEQUENCE [LARGE SCALE GENOMIC DNA]</scope>
    <source>
        <strain evidence="3">CGMCC 1.15399</strain>
    </source>
</reference>
<feature type="signal peptide" evidence="1">
    <location>
        <begin position="1"/>
        <end position="25"/>
    </location>
</feature>
<evidence type="ECO:0000256" key="1">
    <source>
        <dbReference type="SAM" id="SignalP"/>
    </source>
</evidence>
<gene>
    <name evidence="2" type="ORF">ACFSJ0_03020</name>
</gene>
<name>A0ABW4G005_9ACTN</name>
<dbReference type="PROSITE" id="PS51318">
    <property type="entry name" value="TAT"/>
    <property type="match status" value="1"/>
</dbReference>
<protein>
    <submittedName>
        <fullName evidence="2">Uncharacterized protein</fullName>
    </submittedName>
</protein>
<organism evidence="2 3">
    <name type="scientific">Nonomuraea guangzhouensis</name>
    <dbReference type="NCBI Taxonomy" id="1291555"/>
    <lineage>
        <taxon>Bacteria</taxon>
        <taxon>Bacillati</taxon>
        <taxon>Actinomycetota</taxon>
        <taxon>Actinomycetes</taxon>
        <taxon>Streptosporangiales</taxon>
        <taxon>Streptosporangiaceae</taxon>
        <taxon>Nonomuraea</taxon>
    </lineage>
</organism>
<dbReference type="InterPro" id="IPR006311">
    <property type="entry name" value="TAT_signal"/>
</dbReference>
<sequence length="277" mass="28823">MAHDLSRRGLIVAGGTLAIAAAAGAAPAGATTFWQSKLVSYDRRGRLAYAQDAEGNRIPDFSHAGYRNGERPIPHARVVKAIRPVEGDNTAHVQAALDEIAALPRRLRGALLLLPGLYPVAGTLYVRADGMVLRGSGDGADPAGNTIIKATGNNPKDRDVIVVGGAAAGGWKGEVPGTRTDITTDFVQVGARECPLGRERAMTGTDCDVSITYGKVSVIELASDNQAGREIASWIHRYDEAAGRAVTGRGDLPVGGSVKRQASCSTARAAYAAWAAA</sequence>
<accession>A0ABW4G005</accession>
<comment type="caution">
    <text evidence="2">The sequence shown here is derived from an EMBL/GenBank/DDBJ whole genome shotgun (WGS) entry which is preliminary data.</text>
</comment>